<organism evidence="1 2">
    <name type="scientific">Patella caerulea</name>
    <name type="common">Rayed Mediterranean limpet</name>
    <dbReference type="NCBI Taxonomy" id="87958"/>
    <lineage>
        <taxon>Eukaryota</taxon>
        <taxon>Metazoa</taxon>
        <taxon>Spiralia</taxon>
        <taxon>Lophotrochozoa</taxon>
        <taxon>Mollusca</taxon>
        <taxon>Gastropoda</taxon>
        <taxon>Patellogastropoda</taxon>
        <taxon>Patelloidea</taxon>
        <taxon>Patellidae</taxon>
        <taxon>Patella</taxon>
    </lineage>
</organism>
<protein>
    <submittedName>
        <fullName evidence="1">Uncharacterized protein</fullName>
    </submittedName>
</protein>
<name>A0AAN8G8Q3_PATCE</name>
<gene>
    <name evidence="1" type="ORF">SNE40_021984</name>
</gene>
<dbReference type="EMBL" id="JAZGQO010000018">
    <property type="protein sequence ID" value="KAK6168088.1"/>
    <property type="molecule type" value="Genomic_DNA"/>
</dbReference>
<accession>A0AAN8G8Q3</accession>
<evidence type="ECO:0000313" key="2">
    <source>
        <dbReference type="Proteomes" id="UP001347796"/>
    </source>
</evidence>
<comment type="caution">
    <text evidence="1">The sequence shown here is derived from an EMBL/GenBank/DDBJ whole genome shotgun (WGS) entry which is preliminary data.</text>
</comment>
<dbReference type="AlphaFoldDB" id="A0AAN8G8Q3"/>
<sequence length="134" mass="15499">MDRRSTTRKTLFGKPYSQESCFVAKSKLQTGSFAIGRMLNLCRKEPGYNTLSKERAREVVAKEFIDDWIDKNVYPTALRTVSRQICADYVAFKDTRKVENRIDRPKSKNCGQTAESFHVRMTTTGYDIRSQNKD</sequence>
<dbReference type="Proteomes" id="UP001347796">
    <property type="component" value="Unassembled WGS sequence"/>
</dbReference>
<reference evidence="1 2" key="1">
    <citation type="submission" date="2024-01" db="EMBL/GenBank/DDBJ databases">
        <title>The genome of the rayed Mediterranean limpet Patella caerulea (Linnaeus, 1758).</title>
        <authorList>
            <person name="Anh-Thu Weber A."/>
            <person name="Halstead-Nussloch G."/>
        </authorList>
    </citation>
    <scope>NUCLEOTIDE SEQUENCE [LARGE SCALE GENOMIC DNA]</scope>
    <source>
        <strain evidence="1">AATW-2023a</strain>
        <tissue evidence="1">Whole specimen</tissue>
    </source>
</reference>
<evidence type="ECO:0000313" key="1">
    <source>
        <dbReference type="EMBL" id="KAK6168088.1"/>
    </source>
</evidence>
<keyword evidence="2" id="KW-1185">Reference proteome</keyword>
<proteinExistence type="predicted"/>